<sequence length="643" mass="70146">MLLLCSTTTTTTTTITTTITTTSSPFSSHYPRQIIFHTGIKAPLPLGKAVGIRGSRFLSAITDQFHSQQLSFRTQATKFLYSHVIQTPELSGCMEFNNIVPHQDEFDDIELLFSDKQSDSMGTLIEPYPVESMDLNYVKNAFITAPEDKLLTVSDQITYSTNISSEPTMNVIPNNPTSLSDSLANEPVTKLKASIENFISMVSSSVDTSVGKGGLSTKNTLNAITSQLTNTVESVNEKIDNAVSGLLSDADRSVELAANRLTGLSVNFKDSELIPPEVRDTLNLTETKAMEILGPVAAVFKQVYIAIEMVETSLGLDPNDPVVSLLFFLATSATLGILYWKLVFGGYSGDLSPQLALELLTGEKYVVLIDIRPEDLRKRDGVPDLRRGARFKYASINLPEIDDSVRKLMKRERDLKDTLTAAVIRNLKIVEGRSKVIVLDGDGTHSKSIARSLRKLGVKKPYLVRGGFQSWVKNGLRIKELKPETTFTLLNEEAEAILEDIKPSPVQIVGYGVGFVAAIYALSEWEKTLQFVGVIGIGQTVYRRIASYENSEDFKQDVRLLLGPFKVGADALSWVAGKVEPNKIGLATSPSSTDVQSRVLQAAAKHESQPALLSEGEGEEESSPPPGGGVTANETKNGSEVEE</sequence>
<dbReference type="GO" id="GO:0009704">
    <property type="term" value="P:de-etiolation"/>
    <property type="evidence" value="ECO:0007669"/>
    <property type="project" value="InterPro"/>
</dbReference>
<gene>
    <name evidence="3" type="ORF">AQUCO_10800044v1</name>
</gene>
<dbReference type="SMART" id="SM00450">
    <property type="entry name" value="RHOD"/>
    <property type="match status" value="1"/>
</dbReference>
<dbReference type="GO" id="GO:0071277">
    <property type="term" value="P:cellular response to calcium ion"/>
    <property type="evidence" value="ECO:0007669"/>
    <property type="project" value="InterPro"/>
</dbReference>
<dbReference type="EMBL" id="KZ305124">
    <property type="protein sequence ID" value="PIA25791.1"/>
    <property type="molecule type" value="Genomic_DNA"/>
</dbReference>
<dbReference type="Pfam" id="PF00581">
    <property type="entry name" value="Rhodanese"/>
    <property type="match status" value="1"/>
</dbReference>
<evidence type="ECO:0000313" key="4">
    <source>
        <dbReference type="Proteomes" id="UP000230069"/>
    </source>
</evidence>
<dbReference type="Gene3D" id="3.40.250.10">
    <property type="entry name" value="Rhodanese-like domain"/>
    <property type="match status" value="1"/>
</dbReference>
<dbReference type="InterPro" id="IPR036873">
    <property type="entry name" value="Rhodanese-like_dom_sf"/>
</dbReference>
<dbReference type="PANTHER" id="PTHR34209">
    <property type="entry name" value="RHODANESE/CELL CYCLE CONTROL PHOSPHATASE SUPERFAMILY PROTEIN"/>
    <property type="match status" value="1"/>
</dbReference>
<feature type="region of interest" description="Disordered" evidence="1">
    <location>
        <begin position="597"/>
        <end position="643"/>
    </location>
</feature>
<dbReference type="PANTHER" id="PTHR34209:SF3">
    <property type="entry name" value="RHODANESE_CELL CYCLE CONTROL PHOSPHATASE SUPERFAMILY PROTEIN"/>
    <property type="match status" value="1"/>
</dbReference>
<reference evidence="3 4" key="1">
    <citation type="submission" date="2017-09" db="EMBL/GenBank/DDBJ databases">
        <title>WGS assembly of Aquilegia coerulea Goldsmith.</title>
        <authorList>
            <person name="Hodges S."/>
            <person name="Kramer E."/>
            <person name="Nordborg M."/>
            <person name="Tomkins J."/>
            <person name="Borevitz J."/>
            <person name="Derieg N."/>
            <person name="Yan J."/>
            <person name="Mihaltcheva S."/>
            <person name="Hayes R.D."/>
            <person name="Rokhsar D."/>
        </authorList>
    </citation>
    <scope>NUCLEOTIDE SEQUENCE [LARGE SCALE GENOMIC DNA]</scope>
    <source>
        <strain evidence="4">cv. Goldsmith</strain>
    </source>
</reference>
<dbReference type="PROSITE" id="PS50206">
    <property type="entry name" value="RHODANESE_3"/>
    <property type="match status" value="1"/>
</dbReference>
<dbReference type="Proteomes" id="UP000230069">
    <property type="component" value="Unassembled WGS sequence"/>
</dbReference>
<accession>A0A2G5C3H4</accession>
<protein>
    <recommendedName>
        <fullName evidence="2">Rhodanese domain-containing protein</fullName>
    </recommendedName>
</protein>
<keyword evidence="4" id="KW-1185">Reference proteome</keyword>
<name>A0A2G5C3H4_AQUCA</name>
<feature type="domain" description="Rhodanese" evidence="2">
    <location>
        <begin position="366"/>
        <end position="480"/>
    </location>
</feature>
<dbReference type="CDD" id="cd00158">
    <property type="entry name" value="RHOD"/>
    <property type="match status" value="1"/>
</dbReference>
<feature type="compositionally biased region" description="Polar residues" evidence="1">
    <location>
        <begin position="632"/>
        <end position="643"/>
    </location>
</feature>
<evidence type="ECO:0000313" key="3">
    <source>
        <dbReference type="EMBL" id="PIA25791.1"/>
    </source>
</evidence>
<evidence type="ECO:0000259" key="2">
    <source>
        <dbReference type="PROSITE" id="PS50206"/>
    </source>
</evidence>
<dbReference type="InterPro" id="IPR001763">
    <property type="entry name" value="Rhodanese-like_dom"/>
</dbReference>
<evidence type="ECO:0000256" key="1">
    <source>
        <dbReference type="SAM" id="MobiDB-lite"/>
    </source>
</evidence>
<dbReference type="OrthoDB" id="551300at2759"/>
<proteinExistence type="predicted"/>
<dbReference type="InterPro" id="IPR044690">
    <property type="entry name" value="CAS_plant"/>
</dbReference>
<dbReference type="AlphaFoldDB" id="A0A2G5C3H4"/>
<dbReference type="SUPFAM" id="SSF52821">
    <property type="entry name" value="Rhodanese/Cell cycle control phosphatase"/>
    <property type="match status" value="1"/>
</dbReference>
<dbReference type="GO" id="GO:0090333">
    <property type="term" value="P:regulation of stomatal closure"/>
    <property type="evidence" value="ECO:0007669"/>
    <property type="project" value="InterPro"/>
</dbReference>
<organism evidence="3 4">
    <name type="scientific">Aquilegia coerulea</name>
    <name type="common">Rocky mountain columbine</name>
    <dbReference type="NCBI Taxonomy" id="218851"/>
    <lineage>
        <taxon>Eukaryota</taxon>
        <taxon>Viridiplantae</taxon>
        <taxon>Streptophyta</taxon>
        <taxon>Embryophyta</taxon>
        <taxon>Tracheophyta</taxon>
        <taxon>Spermatophyta</taxon>
        <taxon>Magnoliopsida</taxon>
        <taxon>Ranunculales</taxon>
        <taxon>Ranunculaceae</taxon>
        <taxon>Thalictroideae</taxon>
        <taxon>Aquilegia</taxon>
    </lineage>
</organism>